<evidence type="ECO:0000256" key="1">
    <source>
        <dbReference type="SAM" id="MobiDB-lite"/>
    </source>
</evidence>
<dbReference type="PANTHER" id="PTHR31157:SF1">
    <property type="entry name" value="SCP DOMAIN-CONTAINING PROTEIN"/>
    <property type="match status" value="1"/>
</dbReference>
<dbReference type="CDD" id="cd05379">
    <property type="entry name" value="CAP_bacterial"/>
    <property type="match status" value="1"/>
</dbReference>
<dbReference type="Gene3D" id="3.40.33.10">
    <property type="entry name" value="CAP"/>
    <property type="match status" value="1"/>
</dbReference>
<feature type="domain" description="SCP" evidence="2">
    <location>
        <begin position="123"/>
        <end position="236"/>
    </location>
</feature>
<accession>A0A919RBD0</accession>
<dbReference type="Proteomes" id="UP000606172">
    <property type="component" value="Unassembled WGS sequence"/>
</dbReference>
<dbReference type="SUPFAM" id="SSF55797">
    <property type="entry name" value="PR-1-like"/>
    <property type="match status" value="1"/>
</dbReference>
<dbReference type="InterPro" id="IPR035940">
    <property type="entry name" value="CAP_sf"/>
</dbReference>
<protein>
    <recommendedName>
        <fullName evidence="2">SCP domain-containing protein</fullName>
    </recommendedName>
</protein>
<proteinExistence type="predicted"/>
<dbReference type="EMBL" id="BOOW01000007">
    <property type="protein sequence ID" value="GII90805.1"/>
    <property type="molecule type" value="Genomic_DNA"/>
</dbReference>
<dbReference type="Pfam" id="PF00188">
    <property type="entry name" value="CAP"/>
    <property type="match status" value="1"/>
</dbReference>
<feature type="region of interest" description="Disordered" evidence="1">
    <location>
        <begin position="53"/>
        <end position="99"/>
    </location>
</feature>
<evidence type="ECO:0000313" key="4">
    <source>
        <dbReference type="Proteomes" id="UP000606172"/>
    </source>
</evidence>
<gene>
    <name evidence="3" type="ORF">Ssi02_10360</name>
</gene>
<dbReference type="AlphaFoldDB" id="A0A919RBD0"/>
<name>A0A919RBD0_9ACTN</name>
<sequence length="239" mass="25987">MLACLCAVLFLGILIGRLTRGVEAEDNQVYLNNAAPGTPSPSVLMSGRDLRQTPLGRVTRPTPTTAFQRATPTATTAKPRSANTKAPSLGDPDPAQTQGPLVLHTDMPVTPTARPSLEAEVVRLTNIKRRERGCGPLRIDRRLVKSARLHSAEMAAYNMFSHESPDGASPWDRMEKAGYRNGGAENIGRGYTNAREAVQGWMESANHRRNILNCRLVAIGVGVAYGFGGLWWTQDFGYS</sequence>
<evidence type="ECO:0000313" key="3">
    <source>
        <dbReference type="EMBL" id="GII90805.1"/>
    </source>
</evidence>
<evidence type="ECO:0000259" key="2">
    <source>
        <dbReference type="Pfam" id="PF00188"/>
    </source>
</evidence>
<dbReference type="RefSeq" id="WP_204021560.1">
    <property type="nucleotide sequence ID" value="NZ_BOOW01000007.1"/>
</dbReference>
<keyword evidence="4" id="KW-1185">Reference proteome</keyword>
<organism evidence="3 4">
    <name type="scientific">Sinosporangium siamense</name>
    <dbReference type="NCBI Taxonomy" id="1367973"/>
    <lineage>
        <taxon>Bacteria</taxon>
        <taxon>Bacillati</taxon>
        <taxon>Actinomycetota</taxon>
        <taxon>Actinomycetes</taxon>
        <taxon>Streptosporangiales</taxon>
        <taxon>Streptosporangiaceae</taxon>
        <taxon>Sinosporangium</taxon>
    </lineage>
</organism>
<comment type="caution">
    <text evidence="3">The sequence shown here is derived from an EMBL/GenBank/DDBJ whole genome shotgun (WGS) entry which is preliminary data.</text>
</comment>
<reference evidence="3" key="1">
    <citation type="submission" date="2021-01" db="EMBL/GenBank/DDBJ databases">
        <title>Whole genome shotgun sequence of Sinosporangium siamense NBRC 109515.</title>
        <authorList>
            <person name="Komaki H."/>
            <person name="Tamura T."/>
        </authorList>
    </citation>
    <scope>NUCLEOTIDE SEQUENCE</scope>
    <source>
        <strain evidence="3">NBRC 109515</strain>
    </source>
</reference>
<dbReference type="PANTHER" id="PTHR31157">
    <property type="entry name" value="SCP DOMAIN-CONTAINING PROTEIN"/>
    <property type="match status" value="1"/>
</dbReference>
<dbReference type="InterPro" id="IPR014044">
    <property type="entry name" value="CAP_dom"/>
</dbReference>